<dbReference type="CDD" id="cd04301">
    <property type="entry name" value="NAT_SF"/>
    <property type="match status" value="1"/>
</dbReference>
<dbReference type="PROSITE" id="PS51729">
    <property type="entry name" value="GNAT_YJDJ"/>
    <property type="match status" value="1"/>
</dbReference>
<proteinExistence type="predicted"/>
<name>A0ABY1P2U9_9HYPH</name>
<dbReference type="EMBL" id="FXTT01000003">
    <property type="protein sequence ID" value="SMP24127.1"/>
    <property type="molecule type" value="Genomic_DNA"/>
</dbReference>
<evidence type="ECO:0000313" key="2">
    <source>
        <dbReference type="EMBL" id="SMP24127.1"/>
    </source>
</evidence>
<dbReference type="InterPro" id="IPR045057">
    <property type="entry name" value="Gcn5-rel_NAT"/>
</dbReference>
<gene>
    <name evidence="2" type="ORF">SAMN06265374_2376</name>
</gene>
<sequence>MIDTATPTITLEHEGAKGRYVAVVSGIADPAELTFSVVNENLIIADHTGVPDAMRGMGIGKALVERLVADAREKKIKIVPLCPYVNAQRQKHPEWADVFQG</sequence>
<accession>A0ABY1P2U9</accession>
<dbReference type="Gene3D" id="3.40.630.30">
    <property type="match status" value="1"/>
</dbReference>
<protein>
    <recommendedName>
        <fullName evidence="1">N-acetyltransferase domain-containing protein</fullName>
    </recommendedName>
</protein>
<evidence type="ECO:0000313" key="3">
    <source>
        <dbReference type="Proteomes" id="UP001157914"/>
    </source>
</evidence>
<comment type="caution">
    <text evidence="2">The sequence shown here is derived from an EMBL/GenBank/DDBJ whole genome shotgun (WGS) entry which is preliminary data.</text>
</comment>
<dbReference type="Pfam" id="PF14542">
    <property type="entry name" value="Acetyltransf_CG"/>
    <property type="match status" value="1"/>
</dbReference>
<reference evidence="2 3" key="1">
    <citation type="submission" date="2017-05" db="EMBL/GenBank/DDBJ databases">
        <authorList>
            <person name="Varghese N."/>
            <person name="Submissions S."/>
        </authorList>
    </citation>
    <scope>NUCLEOTIDE SEQUENCE [LARGE SCALE GENOMIC DNA]</scope>
    <source>
        <strain evidence="2 3">DSM 15949</strain>
    </source>
</reference>
<dbReference type="InterPro" id="IPR016181">
    <property type="entry name" value="Acyl_CoA_acyltransferase"/>
</dbReference>
<feature type="domain" description="N-acetyltransferase" evidence="1">
    <location>
        <begin position="12"/>
        <end position="100"/>
    </location>
</feature>
<dbReference type="PANTHER" id="PTHR31435:SF10">
    <property type="entry name" value="BSR4717 PROTEIN"/>
    <property type="match status" value="1"/>
</dbReference>
<keyword evidence="3" id="KW-1185">Reference proteome</keyword>
<dbReference type="InterPro" id="IPR031165">
    <property type="entry name" value="GNAT_YJDJ"/>
</dbReference>
<dbReference type="RefSeq" id="WP_155193750.1">
    <property type="nucleotide sequence ID" value="NZ_BAAAEA010000002.1"/>
</dbReference>
<dbReference type="SUPFAM" id="SSF55729">
    <property type="entry name" value="Acyl-CoA N-acyltransferases (Nat)"/>
    <property type="match status" value="1"/>
</dbReference>
<evidence type="ECO:0000259" key="1">
    <source>
        <dbReference type="PROSITE" id="PS51729"/>
    </source>
</evidence>
<dbReference type="PANTHER" id="PTHR31435">
    <property type="entry name" value="PROTEIN NATD1"/>
    <property type="match status" value="1"/>
</dbReference>
<organism evidence="2 3">
    <name type="scientific">Roseibium denhamense</name>
    <dbReference type="NCBI Taxonomy" id="76305"/>
    <lineage>
        <taxon>Bacteria</taxon>
        <taxon>Pseudomonadati</taxon>
        <taxon>Pseudomonadota</taxon>
        <taxon>Alphaproteobacteria</taxon>
        <taxon>Hyphomicrobiales</taxon>
        <taxon>Stappiaceae</taxon>
        <taxon>Roseibium</taxon>
    </lineage>
</organism>
<dbReference type="Proteomes" id="UP001157914">
    <property type="component" value="Unassembled WGS sequence"/>
</dbReference>